<dbReference type="AlphaFoldDB" id="A0A4Y9R5T0"/>
<evidence type="ECO:0000256" key="2">
    <source>
        <dbReference type="ARBA" id="ARBA00023315"/>
    </source>
</evidence>
<gene>
    <name evidence="4" type="ORF">E4M00_05930</name>
</gene>
<dbReference type="SUPFAM" id="SSF55729">
    <property type="entry name" value="Acyl-CoA N-acyltransferases (Nat)"/>
    <property type="match status" value="1"/>
</dbReference>
<dbReference type="PANTHER" id="PTHR43877:SF2">
    <property type="entry name" value="AMINOALKYLPHOSPHONATE N-ACETYLTRANSFERASE-RELATED"/>
    <property type="match status" value="1"/>
</dbReference>
<evidence type="ECO:0000256" key="1">
    <source>
        <dbReference type="ARBA" id="ARBA00022679"/>
    </source>
</evidence>
<dbReference type="InterPro" id="IPR050832">
    <property type="entry name" value="Bact_Acetyltransf"/>
</dbReference>
<dbReference type="CDD" id="cd04301">
    <property type="entry name" value="NAT_SF"/>
    <property type="match status" value="1"/>
</dbReference>
<keyword evidence="5" id="KW-1185">Reference proteome</keyword>
<keyword evidence="1 4" id="KW-0808">Transferase</keyword>
<dbReference type="RefSeq" id="WP_135119525.1">
    <property type="nucleotide sequence ID" value="NZ_SPQZ01000002.1"/>
</dbReference>
<dbReference type="Gene3D" id="3.40.630.30">
    <property type="match status" value="1"/>
</dbReference>
<evidence type="ECO:0000259" key="3">
    <source>
        <dbReference type="PROSITE" id="PS51186"/>
    </source>
</evidence>
<dbReference type="EMBL" id="SPQZ01000002">
    <property type="protein sequence ID" value="TFV99033.1"/>
    <property type="molecule type" value="Genomic_DNA"/>
</dbReference>
<evidence type="ECO:0000313" key="5">
    <source>
        <dbReference type="Proteomes" id="UP000298127"/>
    </source>
</evidence>
<comment type="caution">
    <text evidence="4">The sequence shown here is derived from an EMBL/GenBank/DDBJ whole genome shotgun (WGS) entry which is preliminary data.</text>
</comment>
<reference evidence="4 5" key="1">
    <citation type="journal article" date="2018" name="J. Microbiol.">
        <title>Leifsonia flava sp. nov., a novel actinobacterium isolated from the rhizosphere of Aquilegia viridiflora.</title>
        <authorList>
            <person name="Cai Y."/>
            <person name="Tao W.Z."/>
            <person name="Ma Y.J."/>
            <person name="Cheng J."/>
            <person name="Zhang M.Y."/>
            <person name="Zhang Y.X."/>
        </authorList>
    </citation>
    <scope>NUCLEOTIDE SEQUENCE [LARGE SCALE GENOMIC DNA]</scope>
    <source>
        <strain evidence="4 5">SYP-B2174</strain>
    </source>
</reference>
<sequence length="147" mass="16665">MTVQVRPVVDRDFFDWLGLWEGYSAFYESEVTDTKALIVWSWLTDKAHELSGYVAEDDGKLVGFAHVREYPRTLEADRAIFLDDLFVAEEARSHGVGGALIEEAKRIARERNAGAVTWITAADNETAQRLYDNAGTRTSWVTYETEV</sequence>
<dbReference type="PROSITE" id="PS51186">
    <property type="entry name" value="GNAT"/>
    <property type="match status" value="1"/>
</dbReference>
<feature type="domain" description="N-acetyltransferase" evidence="3">
    <location>
        <begin position="3"/>
        <end position="147"/>
    </location>
</feature>
<dbReference type="PANTHER" id="PTHR43877">
    <property type="entry name" value="AMINOALKYLPHOSPHONATE N-ACETYLTRANSFERASE-RELATED-RELATED"/>
    <property type="match status" value="1"/>
</dbReference>
<dbReference type="InterPro" id="IPR016181">
    <property type="entry name" value="Acyl_CoA_acyltransferase"/>
</dbReference>
<dbReference type="Pfam" id="PF00583">
    <property type="entry name" value="Acetyltransf_1"/>
    <property type="match status" value="1"/>
</dbReference>
<dbReference type="InterPro" id="IPR000182">
    <property type="entry name" value="GNAT_dom"/>
</dbReference>
<name>A0A4Y9R5T0_9MICO</name>
<evidence type="ECO:0000313" key="4">
    <source>
        <dbReference type="EMBL" id="TFV99033.1"/>
    </source>
</evidence>
<dbReference type="Proteomes" id="UP000298127">
    <property type="component" value="Unassembled WGS sequence"/>
</dbReference>
<protein>
    <submittedName>
        <fullName evidence="4">GNAT family N-acetyltransferase</fullName>
    </submittedName>
</protein>
<keyword evidence="2" id="KW-0012">Acyltransferase</keyword>
<dbReference type="GO" id="GO:0016747">
    <property type="term" value="F:acyltransferase activity, transferring groups other than amino-acyl groups"/>
    <property type="evidence" value="ECO:0007669"/>
    <property type="project" value="InterPro"/>
</dbReference>
<organism evidence="4 5">
    <name type="scientific">Orlajensenia leifsoniae</name>
    <dbReference type="NCBI Taxonomy" id="2561933"/>
    <lineage>
        <taxon>Bacteria</taxon>
        <taxon>Bacillati</taxon>
        <taxon>Actinomycetota</taxon>
        <taxon>Actinomycetes</taxon>
        <taxon>Micrococcales</taxon>
        <taxon>Microbacteriaceae</taxon>
        <taxon>Orlajensenia</taxon>
    </lineage>
</organism>
<proteinExistence type="predicted"/>
<accession>A0A4Y9R5T0</accession>